<proteinExistence type="inferred from homology"/>
<name>A0A1J7IFY2_9PEZI</name>
<protein>
    <recommendedName>
        <fullName evidence="7">FAD/NAD(P)-binding domain-containing protein</fullName>
    </recommendedName>
</protein>
<sequence>TPFKHPDIIIKPQLKHFDAETGRITFADDTTVDDVDIIFFATGYDFSFPFLPREKVQDRRIQGLYQHVFDIADPSLAFIGMISRGYTFMMLEWQAVAAARFLAGRAQLPSEEEMRAWERDIIAARGDGVEFPSVGDDIAGYFEGLRAIAGKPAPGTTGRVLPPYDPTWADSFQHLIRKRQEWWENEARVAEEKLRANGVDGVDASHP</sequence>
<dbReference type="Gene3D" id="3.50.50.60">
    <property type="entry name" value="FAD/NAD(P)-binding domain"/>
    <property type="match status" value="1"/>
</dbReference>
<keyword evidence="6" id="KW-1185">Reference proteome</keyword>
<dbReference type="GO" id="GO:0050661">
    <property type="term" value="F:NADP binding"/>
    <property type="evidence" value="ECO:0007669"/>
    <property type="project" value="InterPro"/>
</dbReference>
<evidence type="ECO:0000256" key="3">
    <source>
        <dbReference type="ARBA" id="ARBA00022827"/>
    </source>
</evidence>
<dbReference type="InterPro" id="IPR050346">
    <property type="entry name" value="FMO-like"/>
</dbReference>
<dbReference type="EMBL" id="KV875100">
    <property type="protein sequence ID" value="OIW26195.1"/>
    <property type="molecule type" value="Genomic_DNA"/>
</dbReference>
<dbReference type="InterPro" id="IPR020946">
    <property type="entry name" value="Flavin_mOase-like"/>
</dbReference>
<dbReference type="InParanoid" id="A0A1J7IFY2"/>
<evidence type="ECO:0000256" key="4">
    <source>
        <dbReference type="ARBA" id="ARBA00023002"/>
    </source>
</evidence>
<gene>
    <name evidence="5" type="ORF">CONLIGDRAFT_683185</name>
</gene>
<evidence type="ECO:0000313" key="5">
    <source>
        <dbReference type="EMBL" id="OIW26195.1"/>
    </source>
</evidence>
<feature type="non-terminal residue" evidence="5">
    <location>
        <position position="1"/>
    </location>
</feature>
<dbReference type="Proteomes" id="UP000182658">
    <property type="component" value="Unassembled WGS sequence"/>
</dbReference>
<dbReference type="PANTHER" id="PTHR23023">
    <property type="entry name" value="DIMETHYLANILINE MONOOXYGENASE"/>
    <property type="match status" value="1"/>
</dbReference>
<evidence type="ECO:0008006" key="7">
    <source>
        <dbReference type="Google" id="ProtNLM"/>
    </source>
</evidence>
<dbReference type="SUPFAM" id="SSF51905">
    <property type="entry name" value="FAD/NAD(P)-binding domain"/>
    <property type="match status" value="1"/>
</dbReference>
<keyword evidence="3" id="KW-0274">FAD</keyword>
<dbReference type="InterPro" id="IPR036188">
    <property type="entry name" value="FAD/NAD-bd_sf"/>
</dbReference>
<dbReference type="GO" id="GO:0004499">
    <property type="term" value="F:N,N-dimethylaniline monooxygenase activity"/>
    <property type="evidence" value="ECO:0007669"/>
    <property type="project" value="InterPro"/>
</dbReference>
<keyword evidence="2" id="KW-0285">Flavoprotein</keyword>
<dbReference type="OrthoDB" id="66881at2759"/>
<organism evidence="5 6">
    <name type="scientific">Coniochaeta ligniaria NRRL 30616</name>
    <dbReference type="NCBI Taxonomy" id="1408157"/>
    <lineage>
        <taxon>Eukaryota</taxon>
        <taxon>Fungi</taxon>
        <taxon>Dikarya</taxon>
        <taxon>Ascomycota</taxon>
        <taxon>Pezizomycotina</taxon>
        <taxon>Sordariomycetes</taxon>
        <taxon>Sordariomycetidae</taxon>
        <taxon>Coniochaetales</taxon>
        <taxon>Coniochaetaceae</taxon>
        <taxon>Coniochaeta</taxon>
    </lineage>
</organism>
<comment type="similarity">
    <text evidence="1">Belongs to the FMO family.</text>
</comment>
<accession>A0A1J7IFY2</accession>
<dbReference type="GO" id="GO:0050660">
    <property type="term" value="F:flavin adenine dinucleotide binding"/>
    <property type="evidence" value="ECO:0007669"/>
    <property type="project" value="InterPro"/>
</dbReference>
<evidence type="ECO:0000313" key="6">
    <source>
        <dbReference type="Proteomes" id="UP000182658"/>
    </source>
</evidence>
<evidence type="ECO:0000256" key="2">
    <source>
        <dbReference type="ARBA" id="ARBA00022630"/>
    </source>
</evidence>
<reference evidence="5 6" key="1">
    <citation type="submission" date="2016-10" db="EMBL/GenBank/DDBJ databases">
        <title>Draft genome sequence of Coniochaeta ligniaria NRRL30616, a lignocellulolytic fungus for bioabatement of inhibitors in plant biomass hydrolysates.</title>
        <authorList>
            <consortium name="DOE Joint Genome Institute"/>
            <person name="Jimenez D.J."/>
            <person name="Hector R.E."/>
            <person name="Riley R."/>
            <person name="Sun H."/>
            <person name="Grigoriev I.V."/>
            <person name="Van Elsas J.D."/>
            <person name="Nichols N.N."/>
        </authorList>
    </citation>
    <scope>NUCLEOTIDE SEQUENCE [LARGE SCALE GENOMIC DNA]</scope>
    <source>
        <strain evidence="5 6">NRRL 30616</strain>
    </source>
</reference>
<dbReference type="Pfam" id="PF00743">
    <property type="entry name" value="FMO-like"/>
    <property type="match status" value="1"/>
</dbReference>
<dbReference type="AlphaFoldDB" id="A0A1J7IFY2"/>
<evidence type="ECO:0000256" key="1">
    <source>
        <dbReference type="ARBA" id="ARBA00009183"/>
    </source>
</evidence>
<keyword evidence="4" id="KW-0560">Oxidoreductase</keyword>